<comment type="caution">
    <text evidence="2">The sequence shown here is derived from an EMBL/GenBank/DDBJ whole genome shotgun (WGS) entry which is preliminary data.</text>
</comment>
<dbReference type="OrthoDB" id="8304225at2"/>
<feature type="domain" description="Co-chaperone DjlA N-terminal" evidence="1">
    <location>
        <begin position="29"/>
        <end position="142"/>
    </location>
</feature>
<accession>A0A2G1MH88</accession>
<dbReference type="AlphaFoldDB" id="A0A2G1MH88"/>
<evidence type="ECO:0000313" key="2">
    <source>
        <dbReference type="EMBL" id="PHP28022.1"/>
    </source>
</evidence>
<dbReference type="EMBL" id="NQWH01000010">
    <property type="protein sequence ID" value="PHP28022.1"/>
    <property type="molecule type" value="Genomic_DNA"/>
</dbReference>
<sequence length="146" mass="15414">MRRPPLFAALKTKLTSGAKRMQGKTDMLEAVCAASALVAAADGSIEDSEIEAMAKAVSANEILNTAFSPREIEGSITRMIDRANGGRVGQMGLYREIEEVAADPDAELVLMAALDIAEADGAIDDKETAVLEKVATKLGLKLSSYV</sequence>
<dbReference type="Pfam" id="PF05099">
    <property type="entry name" value="TerB"/>
    <property type="match status" value="1"/>
</dbReference>
<evidence type="ECO:0000259" key="1">
    <source>
        <dbReference type="Pfam" id="PF05099"/>
    </source>
</evidence>
<reference evidence="2 3" key="1">
    <citation type="submission" date="2017-08" db="EMBL/GenBank/DDBJ databases">
        <title>Draft Genome Sequence of Loktanella cinnabarina Strain XM1, Isolated from Coastal Surface Water.</title>
        <authorList>
            <person name="Ma R."/>
            <person name="Wang J."/>
            <person name="Wang Q."/>
            <person name="Ma Z."/>
            <person name="Li J."/>
            <person name="Chen L."/>
        </authorList>
    </citation>
    <scope>NUCLEOTIDE SEQUENCE [LARGE SCALE GENOMIC DNA]</scope>
    <source>
        <strain evidence="2 3">XM1</strain>
    </source>
</reference>
<name>A0A2G1MH88_9RHOB</name>
<dbReference type="InterPro" id="IPR007791">
    <property type="entry name" value="DjlA_N"/>
</dbReference>
<dbReference type="SUPFAM" id="SSF158682">
    <property type="entry name" value="TerB-like"/>
    <property type="match status" value="1"/>
</dbReference>
<protein>
    <recommendedName>
        <fullName evidence="1">Co-chaperone DjlA N-terminal domain-containing protein</fullName>
    </recommendedName>
</protein>
<dbReference type="InterPro" id="IPR029024">
    <property type="entry name" value="TerB-like"/>
</dbReference>
<keyword evidence="3" id="KW-1185">Reference proteome</keyword>
<dbReference type="CDD" id="cd07176">
    <property type="entry name" value="terB"/>
    <property type="match status" value="1"/>
</dbReference>
<gene>
    <name evidence="2" type="ORF">CJ301_08540</name>
</gene>
<dbReference type="Gene3D" id="1.10.3680.10">
    <property type="entry name" value="TerB-like"/>
    <property type="match status" value="1"/>
</dbReference>
<organism evidence="2 3">
    <name type="scientific">Limimaricola cinnabarinus</name>
    <dbReference type="NCBI Taxonomy" id="1125964"/>
    <lineage>
        <taxon>Bacteria</taxon>
        <taxon>Pseudomonadati</taxon>
        <taxon>Pseudomonadota</taxon>
        <taxon>Alphaproteobacteria</taxon>
        <taxon>Rhodobacterales</taxon>
        <taxon>Paracoccaceae</taxon>
        <taxon>Limimaricola</taxon>
    </lineage>
</organism>
<proteinExistence type="predicted"/>
<dbReference type="Proteomes" id="UP000221860">
    <property type="component" value="Unassembled WGS sequence"/>
</dbReference>
<evidence type="ECO:0000313" key="3">
    <source>
        <dbReference type="Proteomes" id="UP000221860"/>
    </source>
</evidence>